<gene>
    <name evidence="8" type="ORF">FE810_11505</name>
</gene>
<comment type="caution">
    <text evidence="8">The sequence shown here is derived from an EMBL/GenBank/DDBJ whole genome shotgun (WGS) entry which is preliminary data.</text>
</comment>
<dbReference type="PANTHER" id="PTHR33146:SF26">
    <property type="entry name" value="ENDONUCLEASE 4"/>
    <property type="match status" value="1"/>
</dbReference>
<dbReference type="AlphaFoldDB" id="A0A5R9IN63"/>
<evidence type="ECO:0000256" key="3">
    <source>
        <dbReference type="ARBA" id="ARBA00022759"/>
    </source>
</evidence>
<organism evidence="8 9">
    <name type="scientific">Thalassotalea litorea</name>
    <dbReference type="NCBI Taxonomy" id="2020715"/>
    <lineage>
        <taxon>Bacteria</taxon>
        <taxon>Pseudomonadati</taxon>
        <taxon>Pseudomonadota</taxon>
        <taxon>Gammaproteobacteria</taxon>
        <taxon>Alteromonadales</taxon>
        <taxon>Colwelliaceae</taxon>
        <taxon>Thalassotalea</taxon>
    </lineage>
</organism>
<dbReference type="GO" id="GO:0003676">
    <property type="term" value="F:nucleic acid binding"/>
    <property type="evidence" value="ECO:0007669"/>
    <property type="project" value="InterPro"/>
</dbReference>
<reference evidence="8 9" key="1">
    <citation type="submission" date="2019-05" db="EMBL/GenBank/DDBJ databases">
        <title>Genome sequences of Thalassotalea litorea 1K03283.</title>
        <authorList>
            <person name="Zhang D."/>
        </authorList>
    </citation>
    <scope>NUCLEOTIDE SEQUENCE [LARGE SCALE GENOMIC DNA]</scope>
    <source>
        <strain evidence="8 9">MCCC 1K03283</strain>
    </source>
</reference>
<evidence type="ECO:0000256" key="1">
    <source>
        <dbReference type="ARBA" id="ARBA00022722"/>
    </source>
</evidence>
<evidence type="ECO:0000256" key="7">
    <source>
        <dbReference type="SAM" id="SignalP"/>
    </source>
</evidence>
<keyword evidence="3" id="KW-0255">Endonuclease</keyword>
<keyword evidence="4" id="KW-0378">Hydrolase</keyword>
<keyword evidence="6" id="KW-0325">Glycoprotein</keyword>
<sequence length="297" mass="34622">MKRVCITLITSFILFSCMSGANKSFALGQQGHQIVCQLAFNNLNHRQQQSLQNWVAQISPRHKSQINHRLHRDKNATLTFSDACVWADAIRHIDTYKPFSTWHYVNVERDDLRATGFGCPRGCIIQAMITHDQQWRENRPVTDRLEALLFLSHWFGDIHQPLHVSFQSDRGGNDTLVIDSANKCTNLHQVWDTCLVRDIAMTDQQWQIRFVDYQKSQNLEFIDQLRLPTVVSWANESLFITRNPRLQYCHTQGGNWCYPVAGDIFYNRHYIEQNKHLLQQQILLSALRLRAYLAATL</sequence>
<dbReference type="PROSITE" id="PS51257">
    <property type="entry name" value="PROKAR_LIPOPROTEIN"/>
    <property type="match status" value="1"/>
</dbReference>
<dbReference type="CDD" id="cd11010">
    <property type="entry name" value="S1-P1_nuclease"/>
    <property type="match status" value="1"/>
</dbReference>
<keyword evidence="2" id="KW-0479">Metal-binding</keyword>
<dbReference type="GO" id="GO:0006308">
    <property type="term" value="P:DNA catabolic process"/>
    <property type="evidence" value="ECO:0007669"/>
    <property type="project" value="InterPro"/>
</dbReference>
<dbReference type="Gene3D" id="1.10.575.10">
    <property type="entry name" value="P1 Nuclease"/>
    <property type="match status" value="1"/>
</dbReference>
<dbReference type="OrthoDB" id="267579at2"/>
<evidence type="ECO:0000256" key="5">
    <source>
        <dbReference type="ARBA" id="ARBA00023157"/>
    </source>
</evidence>
<keyword evidence="9" id="KW-1185">Reference proteome</keyword>
<evidence type="ECO:0000256" key="4">
    <source>
        <dbReference type="ARBA" id="ARBA00022801"/>
    </source>
</evidence>
<proteinExistence type="predicted"/>
<dbReference type="PANTHER" id="PTHR33146">
    <property type="entry name" value="ENDONUCLEASE 4"/>
    <property type="match status" value="1"/>
</dbReference>
<dbReference type="InterPro" id="IPR008947">
    <property type="entry name" value="PLipase_C/P1_nuclease_dom_sf"/>
</dbReference>
<keyword evidence="5" id="KW-1015">Disulfide bond</keyword>
<evidence type="ECO:0000256" key="6">
    <source>
        <dbReference type="ARBA" id="ARBA00023180"/>
    </source>
</evidence>
<dbReference type="GO" id="GO:0046872">
    <property type="term" value="F:metal ion binding"/>
    <property type="evidence" value="ECO:0007669"/>
    <property type="project" value="UniProtKB-KW"/>
</dbReference>
<dbReference type="GO" id="GO:0004519">
    <property type="term" value="F:endonuclease activity"/>
    <property type="evidence" value="ECO:0007669"/>
    <property type="project" value="UniProtKB-KW"/>
</dbReference>
<dbReference type="Pfam" id="PF02265">
    <property type="entry name" value="S1-P1_nuclease"/>
    <property type="match status" value="1"/>
</dbReference>
<evidence type="ECO:0000313" key="9">
    <source>
        <dbReference type="Proteomes" id="UP000307790"/>
    </source>
</evidence>
<keyword evidence="7" id="KW-0732">Signal</keyword>
<dbReference type="SUPFAM" id="SSF48537">
    <property type="entry name" value="Phospholipase C/P1 nuclease"/>
    <property type="match status" value="1"/>
</dbReference>
<evidence type="ECO:0000256" key="2">
    <source>
        <dbReference type="ARBA" id="ARBA00022723"/>
    </source>
</evidence>
<dbReference type="EMBL" id="VCBC01000010">
    <property type="protein sequence ID" value="TLU64701.1"/>
    <property type="molecule type" value="Genomic_DNA"/>
</dbReference>
<name>A0A5R9IN63_9GAMM</name>
<evidence type="ECO:0000313" key="8">
    <source>
        <dbReference type="EMBL" id="TLU64701.1"/>
    </source>
</evidence>
<dbReference type="GO" id="GO:0016788">
    <property type="term" value="F:hydrolase activity, acting on ester bonds"/>
    <property type="evidence" value="ECO:0007669"/>
    <property type="project" value="InterPro"/>
</dbReference>
<dbReference type="InterPro" id="IPR003154">
    <property type="entry name" value="S1/P1nuclease"/>
</dbReference>
<feature type="signal peptide" evidence="7">
    <location>
        <begin position="1"/>
        <end position="21"/>
    </location>
</feature>
<protein>
    <submittedName>
        <fullName evidence="8">S1/P1 nuclease</fullName>
    </submittedName>
</protein>
<dbReference type="Proteomes" id="UP000307790">
    <property type="component" value="Unassembled WGS sequence"/>
</dbReference>
<accession>A0A5R9IN63</accession>
<keyword evidence="1" id="KW-0540">Nuclease</keyword>
<feature type="chain" id="PRO_5024350006" evidence="7">
    <location>
        <begin position="22"/>
        <end position="297"/>
    </location>
</feature>